<evidence type="ECO:0000259" key="3">
    <source>
        <dbReference type="Pfam" id="PF01494"/>
    </source>
</evidence>
<dbReference type="RefSeq" id="WP_330629356.1">
    <property type="nucleotide sequence ID" value="NZ_CP135445.1"/>
</dbReference>
<dbReference type="SUPFAM" id="SSF51905">
    <property type="entry name" value="FAD/NAD(P)-binding domain"/>
    <property type="match status" value="1"/>
</dbReference>
<feature type="domain" description="FAD-binding" evidence="3">
    <location>
        <begin position="2"/>
        <end position="354"/>
    </location>
</feature>
<name>A0ABZ1E3L8_9RHOB</name>
<evidence type="ECO:0000256" key="1">
    <source>
        <dbReference type="ARBA" id="ARBA00023002"/>
    </source>
</evidence>
<dbReference type="EMBL" id="CP135445">
    <property type="protein sequence ID" value="WRY35627.1"/>
    <property type="molecule type" value="Genomic_DNA"/>
</dbReference>
<dbReference type="Proteomes" id="UP001623290">
    <property type="component" value="Plasmid unnamed2"/>
</dbReference>
<dbReference type="PRINTS" id="PR00420">
    <property type="entry name" value="RNGMNOXGNASE"/>
</dbReference>
<protein>
    <submittedName>
        <fullName evidence="4">FAD-dependent monooxygenase</fullName>
    </submittedName>
</protein>
<evidence type="ECO:0000313" key="4">
    <source>
        <dbReference type="EMBL" id="WRY35627.1"/>
    </source>
</evidence>
<gene>
    <name evidence="4" type="ORF">RPE78_17370</name>
</gene>
<organism evidence="4 5">
    <name type="scientific">Thioclava litoralis</name>
    <dbReference type="NCBI Taxonomy" id="3076557"/>
    <lineage>
        <taxon>Bacteria</taxon>
        <taxon>Pseudomonadati</taxon>
        <taxon>Pseudomonadota</taxon>
        <taxon>Alphaproteobacteria</taxon>
        <taxon>Rhodobacterales</taxon>
        <taxon>Paracoccaceae</taxon>
        <taxon>Thioclava</taxon>
    </lineage>
</organism>
<reference evidence="4 5" key="1">
    <citation type="submission" date="2023-09" db="EMBL/GenBank/DDBJ databases">
        <title>Thioclava shenzhenensis sp. nov., a multidrug resistant bacteria-antagonizing species isolated from coastal seawater.</title>
        <authorList>
            <person name="Long M."/>
        </authorList>
    </citation>
    <scope>NUCLEOTIDE SEQUENCE [LARGE SCALE GENOMIC DNA]</scope>
    <source>
        <strain evidence="4 5">FTW29</strain>
        <plasmid evidence="4 5">unnamed2</plasmid>
    </source>
</reference>
<proteinExistence type="predicted"/>
<keyword evidence="5" id="KW-1185">Reference proteome</keyword>
<dbReference type="InterPro" id="IPR036188">
    <property type="entry name" value="FAD/NAD-bd_sf"/>
</dbReference>
<dbReference type="Pfam" id="PF01494">
    <property type="entry name" value="FAD_binding_3"/>
    <property type="match status" value="1"/>
</dbReference>
<dbReference type="Gene3D" id="3.50.50.60">
    <property type="entry name" value="FAD/NAD(P)-binding domain"/>
    <property type="match status" value="1"/>
</dbReference>
<dbReference type="NCBIfam" id="NF005720">
    <property type="entry name" value="PRK07538.1"/>
    <property type="match status" value="1"/>
</dbReference>
<dbReference type="Gene3D" id="3.30.9.30">
    <property type="match status" value="1"/>
</dbReference>
<dbReference type="GO" id="GO:0004497">
    <property type="term" value="F:monooxygenase activity"/>
    <property type="evidence" value="ECO:0007669"/>
    <property type="project" value="UniProtKB-KW"/>
</dbReference>
<keyword evidence="2 4" id="KW-0503">Monooxygenase</keyword>
<evidence type="ECO:0000256" key="2">
    <source>
        <dbReference type="ARBA" id="ARBA00023033"/>
    </source>
</evidence>
<geneLocation type="plasmid" evidence="4 5">
    <name>unnamed2</name>
</geneLocation>
<accession>A0ABZ1E3L8</accession>
<sequence length="434" mass="48211">MLDIAIIGAGPGGLATALRLEQKGFRPKIYEAVPDLQPLGVGVDIKVYGTKELTEMGLLERFQEISVEATESIFYTGHGQEIFGEKCGKHIGYDHEQRFVHRGTLQFLLREAVIERLGPDAIVYGARLQTFEQDETGVTLHFAEAEGVPQTVRADVMLGIDGIHSAVRKQLLPASTRTHYSGIAMYRGVTVMPAYRDGGTILHIGDPIRQGSLIVYPIRNDVDGQGNVLVNWVCEQRGKPKGVEDWSVRVSPDEIAHVFDDVKLDFLDVGKMIREAREIYIYPLIDNDPLEQWSFGRVSLVGDAAHAMYPRGGNGVCQALVDARVISEKLHEIDDPVAALQAYQDARLEGVNRLVIANRGEGPEVIRRLVEEKSGGQPFDDIDTVIPRAEVEALFMEYHRMAGMKRPDDAQKAAFKAVFTEETMKKTAFAEDIR</sequence>
<dbReference type="PANTHER" id="PTHR13789:SF268">
    <property type="entry name" value="5-METHYLPHENAZINE-1-CARBOXYLATE 1-MONOOXYGENASE"/>
    <property type="match status" value="1"/>
</dbReference>
<evidence type="ECO:0000313" key="5">
    <source>
        <dbReference type="Proteomes" id="UP001623290"/>
    </source>
</evidence>
<dbReference type="PANTHER" id="PTHR13789">
    <property type="entry name" value="MONOOXYGENASE"/>
    <property type="match status" value="1"/>
</dbReference>
<dbReference type="InterPro" id="IPR002938">
    <property type="entry name" value="FAD-bd"/>
</dbReference>
<keyword evidence="4" id="KW-0614">Plasmid</keyword>
<dbReference type="InterPro" id="IPR050493">
    <property type="entry name" value="FAD-dep_Monooxygenase_BioMet"/>
</dbReference>
<dbReference type="SUPFAM" id="SSF54373">
    <property type="entry name" value="FAD-linked reductases, C-terminal domain"/>
    <property type="match status" value="1"/>
</dbReference>
<keyword evidence="1" id="KW-0560">Oxidoreductase</keyword>